<dbReference type="AlphaFoldDB" id="A0A853CBS5"/>
<dbReference type="Gene3D" id="3.10.350.10">
    <property type="entry name" value="LysM domain"/>
    <property type="match status" value="1"/>
</dbReference>
<feature type="compositionally biased region" description="Low complexity" evidence="1">
    <location>
        <begin position="128"/>
        <end position="137"/>
    </location>
</feature>
<reference evidence="3 4" key="1">
    <citation type="submission" date="2020-07" db="EMBL/GenBank/DDBJ databases">
        <title>Sequencing the genomes of 1000 actinobacteria strains.</title>
        <authorList>
            <person name="Klenk H.-P."/>
        </authorList>
    </citation>
    <scope>NUCLEOTIDE SEQUENCE [LARGE SCALE GENOMIC DNA]</scope>
    <source>
        <strain evidence="3 4">DSM 104001</strain>
    </source>
</reference>
<dbReference type="RefSeq" id="WP_179715290.1">
    <property type="nucleotide sequence ID" value="NZ_JACBZT010000001.1"/>
</dbReference>
<comment type="caution">
    <text evidence="3">The sequence shown here is derived from an EMBL/GenBank/DDBJ whole genome shotgun (WGS) entry which is preliminary data.</text>
</comment>
<accession>A0A853CBS5</accession>
<evidence type="ECO:0000256" key="1">
    <source>
        <dbReference type="SAM" id="MobiDB-lite"/>
    </source>
</evidence>
<evidence type="ECO:0000256" key="2">
    <source>
        <dbReference type="SAM" id="Phobius"/>
    </source>
</evidence>
<proteinExistence type="predicted"/>
<sequence>MSTRRLGVTTLGMALVGVVLAHLGPDETALRAALAHPQRVADTAGPDTVVLAWAAALAWVVWAWGGLGLGLTAASAIPGLLGSVARTLLRGLLPAGARRAAAVALGLGLGLGLTTPAFASAESVPVSAPDWPGAEPAEPAPDWPAPTDGDHVVVRGDCLWDIAAAHLGAAPDSPPTAAGIAEAVGAWWTANRSVIGPDPDLLLPGQVLHPPGRD</sequence>
<keyword evidence="4" id="KW-1185">Reference proteome</keyword>
<feature type="transmembrane region" description="Helical" evidence="2">
    <location>
        <begin position="56"/>
        <end position="81"/>
    </location>
</feature>
<dbReference type="CDD" id="cd00118">
    <property type="entry name" value="LysM"/>
    <property type="match status" value="1"/>
</dbReference>
<dbReference type="InterPro" id="IPR036779">
    <property type="entry name" value="LysM_dom_sf"/>
</dbReference>
<dbReference type="EMBL" id="JACBZT010000001">
    <property type="protein sequence ID" value="NYJ04589.1"/>
    <property type="molecule type" value="Genomic_DNA"/>
</dbReference>
<protein>
    <recommendedName>
        <fullName evidence="5">LysM domain-containing protein</fullName>
    </recommendedName>
</protein>
<evidence type="ECO:0000313" key="3">
    <source>
        <dbReference type="EMBL" id="NYJ04589.1"/>
    </source>
</evidence>
<feature type="region of interest" description="Disordered" evidence="1">
    <location>
        <begin position="124"/>
        <end position="144"/>
    </location>
</feature>
<keyword evidence="2" id="KW-0472">Membrane</keyword>
<keyword evidence="2" id="KW-0812">Transmembrane</keyword>
<organism evidence="3 4">
    <name type="scientific">Petropleomorpha daqingensis</name>
    <dbReference type="NCBI Taxonomy" id="2026353"/>
    <lineage>
        <taxon>Bacteria</taxon>
        <taxon>Bacillati</taxon>
        <taxon>Actinomycetota</taxon>
        <taxon>Actinomycetes</taxon>
        <taxon>Geodermatophilales</taxon>
        <taxon>Geodermatophilaceae</taxon>
        <taxon>Petropleomorpha</taxon>
    </lineage>
</organism>
<gene>
    <name evidence="3" type="ORF">GGQ55_000867</name>
</gene>
<name>A0A853CBS5_9ACTN</name>
<evidence type="ECO:0000313" key="4">
    <source>
        <dbReference type="Proteomes" id="UP000541969"/>
    </source>
</evidence>
<keyword evidence="2" id="KW-1133">Transmembrane helix</keyword>
<dbReference type="Proteomes" id="UP000541969">
    <property type="component" value="Unassembled WGS sequence"/>
</dbReference>
<evidence type="ECO:0008006" key="5">
    <source>
        <dbReference type="Google" id="ProtNLM"/>
    </source>
</evidence>
<dbReference type="InterPro" id="IPR018392">
    <property type="entry name" value="LysM"/>
</dbReference>